<dbReference type="InterPro" id="IPR036055">
    <property type="entry name" value="LDL_receptor-like_sf"/>
</dbReference>
<dbReference type="Gene3D" id="2.60.120.290">
    <property type="entry name" value="Spermadhesin, CUB domain"/>
    <property type="match status" value="3"/>
</dbReference>
<dbReference type="PROSITE" id="PS50068">
    <property type="entry name" value="LDLRA_2"/>
    <property type="match status" value="2"/>
</dbReference>
<dbReference type="PROSITE" id="PS01209">
    <property type="entry name" value="LDLRA_1"/>
    <property type="match status" value="1"/>
</dbReference>
<dbReference type="Gene3D" id="4.10.400.10">
    <property type="entry name" value="Low-density Lipoprotein Receptor"/>
    <property type="match status" value="2"/>
</dbReference>
<name>A0ABD3VGM5_SINWO</name>
<keyword evidence="1" id="KW-0677">Repeat</keyword>
<gene>
    <name evidence="5" type="ORF">ACJMK2_010822</name>
</gene>
<dbReference type="SMART" id="SM00042">
    <property type="entry name" value="CUB"/>
    <property type="match status" value="1"/>
</dbReference>
<evidence type="ECO:0000259" key="4">
    <source>
        <dbReference type="PROSITE" id="PS01180"/>
    </source>
</evidence>
<protein>
    <recommendedName>
        <fullName evidence="4">CUB domain-containing protein</fullName>
    </recommendedName>
</protein>
<dbReference type="PANTHER" id="PTHR24251">
    <property type="entry name" value="OVOCHYMASE-RELATED"/>
    <property type="match status" value="1"/>
</dbReference>
<dbReference type="PROSITE" id="PS01180">
    <property type="entry name" value="CUB"/>
    <property type="match status" value="1"/>
</dbReference>
<organism evidence="5 6">
    <name type="scientific">Sinanodonta woodiana</name>
    <name type="common">Chinese pond mussel</name>
    <name type="synonym">Anodonta woodiana</name>
    <dbReference type="NCBI Taxonomy" id="1069815"/>
    <lineage>
        <taxon>Eukaryota</taxon>
        <taxon>Metazoa</taxon>
        <taxon>Spiralia</taxon>
        <taxon>Lophotrochozoa</taxon>
        <taxon>Mollusca</taxon>
        <taxon>Bivalvia</taxon>
        <taxon>Autobranchia</taxon>
        <taxon>Heteroconchia</taxon>
        <taxon>Palaeoheterodonta</taxon>
        <taxon>Unionida</taxon>
        <taxon>Unionoidea</taxon>
        <taxon>Unionidae</taxon>
        <taxon>Unioninae</taxon>
        <taxon>Sinanodonta</taxon>
    </lineage>
</organism>
<proteinExistence type="predicted"/>
<dbReference type="PRINTS" id="PR00261">
    <property type="entry name" value="LDLRECEPTOR"/>
</dbReference>
<evidence type="ECO:0000313" key="5">
    <source>
        <dbReference type="EMBL" id="KAL3860747.1"/>
    </source>
</evidence>
<comment type="caution">
    <text evidence="3">Lacks conserved residue(s) required for the propagation of feature annotation.</text>
</comment>
<evidence type="ECO:0000256" key="3">
    <source>
        <dbReference type="PROSITE-ProRule" id="PRU00124"/>
    </source>
</evidence>
<dbReference type="AlphaFoldDB" id="A0ABD3VGM5"/>
<dbReference type="EMBL" id="JBJQND010000012">
    <property type="protein sequence ID" value="KAL3860747.1"/>
    <property type="molecule type" value="Genomic_DNA"/>
</dbReference>
<evidence type="ECO:0000256" key="2">
    <source>
        <dbReference type="ARBA" id="ARBA00023157"/>
    </source>
</evidence>
<dbReference type="SMART" id="SM00192">
    <property type="entry name" value="LDLa"/>
    <property type="match status" value="2"/>
</dbReference>
<evidence type="ECO:0000313" key="6">
    <source>
        <dbReference type="Proteomes" id="UP001634394"/>
    </source>
</evidence>
<keyword evidence="2 3" id="KW-1015">Disulfide bond</keyword>
<dbReference type="Proteomes" id="UP001634394">
    <property type="component" value="Unassembled WGS sequence"/>
</dbReference>
<dbReference type="InterPro" id="IPR000859">
    <property type="entry name" value="CUB_dom"/>
</dbReference>
<sequence length="535" mass="59273">MAGVGIVDCKASLSENAGCVVLLIAVIREYILAIENGIDRGNTFCIQGHYDPIRVEKGDYGSISSFGFPGNYTTDKYHGQLCNVEIQACSTCRLRLTLKHLDFPSCERQDTMVKKRIRSVCIPGCDHLRIFEADQPYHSTTQKNYFTEESGFVYESISARLVILHCLSNGTHTTGKLFKVLYEVIDKVVKIQGTVTSPLDSVISGNITSPNFPQGYALNGETFTYMIQNLDPYGHIRMTFDDWDLAEESEIQVYDDLSGNSRTSVLRRGERPILVSNTNTLVLVFNVGDGTYASSSNIGFKATYHLVAGSAWADKPLTNCSSSFLMQSGGMIKFSGVSSRIHQFYDCVWTIKRYTANHPDGVIVRIDKLTLGDGWLHSGINVLDIYNGLTSVDPLIGRYVSTNITVGTTLHTSGKGLYIRLRGAFYSSDVINLVYTAVDNVTNEGCPDPKDYICHNLWCIDKDLMCDGVDHCGDRSDEVCSMPELTTLPPCSGHRCTDDKRCISPSQVCDGVFDCEDMTDETICRKQINLQCKAV</sequence>
<dbReference type="InterPro" id="IPR002172">
    <property type="entry name" value="LDrepeatLR_classA_rpt"/>
</dbReference>
<accession>A0ABD3VGM5</accession>
<dbReference type="SUPFAM" id="SSF57424">
    <property type="entry name" value="LDL receptor-like module"/>
    <property type="match status" value="2"/>
</dbReference>
<dbReference type="InterPro" id="IPR023415">
    <property type="entry name" value="LDLR_class-A_CS"/>
</dbReference>
<keyword evidence="6" id="KW-1185">Reference proteome</keyword>
<feature type="disulfide bond" evidence="3">
    <location>
        <begin position="509"/>
        <end position="524"/>
    </location>
</feature>
<feature type="disulfide bond" evidence="3">
    <location>
        <begin position="454"/>
        <end position="472"/>
    </location>
</feature>
<feature type="domain" description="CUB" evidence="4">
    <location>
        <begin position="191"/>
        <end position="307"/>
    </location>
</feature>
<dbReference type="CDD" id="cd00041">
    <property type="entry name" value="CUB"/>
    <property type="match status" value="1"/>
</dbReference>
<reference evidence="5 6" key="1">
    <citation type="submission" date="2024-11" db="EMBL/GenBank/DDBJ databases">
        <title>Chromosome-level genome assembly of the freshwater bivalve Anodonta woodiana.</title>
        <authorList>
            <person name="Chen X."/>
        </authorList>
    </citation>
    <scope>NUCLEOTIDE SEQUENCE [LARGE SCALE GENOMIC DNA]</scope>
    <source>
        <strain evidence="5">MN2024</strain>
        <tissue evidence="5">Gills</tissue>
    </source>
</reference>
<dbReference type="CDD" id="cd00112">
    <property type="entry name" value="LDLa"/>
    <property type="match status" value="2"/>
</dbReference>
<dbReference type="SUPFAM" id="SSF49854">
    <property type="entry name" value="Spermadhesin, CUB domain"/>
    <property type="match status" value="3"/>
</dbReference>
<comment type="caution">
    <text evidence="5">The sequence shown here is derived from an EMBL/GenBank/DDBJ whole genome shotgun (WGS) entry which is preliminary data.</text>
</comment>
<dbReference type="InterPro" id="IPR035914">
    <property type="entry name" value="Sperma_CUB_dom_sf"/>
</dbReference>
<evidence type="ECO:0000256" key="1">
    <source>
        <dbReference type="ARBA" id="ARBA00022737"/>
    </source>
</evidence>